<name>A0A2H3B487_9AGAR</name>
<evidence type="ECO:0000313" key="2">
    <source>
        <dbReference type="Proteomes" id="UP000218334"/>
    </source>
</evidence>
<dbReference type="Proteomes" id="UP000218334">
    <property type="component" value="Unassembled WGS sequence"/>
</dbReference>
<protein>
    <submittedName>
        <fullName evidence="1">Uncharacterized protein</fullName>
    </submittedName>
</protein>
<organism evidence="1 2">
    <name type="scientific">Armillaria solidipes</name>
    <dbReference type="NCBI Taxonomy" id="1076256"/>
    <lineage>
        <taxon>Eukaryota</taxon>
        <taxon>Fungi</taxon>
        <taxon>Dikarya</taxon>
        <taxon>Basidiomycota</taxon>
        <taxon>Agaricomycotina</taxon>
        <taxon>Agaricomycetes</taxon>
        <taxon>Agaricomycetidae</taxon>
        <taxon>Agaricales</taxon>
        <taxon>Marasmiineae</taxon>
        <taxon>Physalacriaceae</taxon>
        <taxon>Armillaria</taxon>
    </lineage>
</organism>
<sequence length="187" mass="20786">MIREGDRDLPRRKRDRSVIPTIHAISFASPPVSDGHDVQAIADAGFGEDLVFNLDLQISDQNYGNATPRSIQVQEGHAVASVDGNSRQLNRGYCHICLNHWRKDEFCEEVVIWSYPALSEENGLVFRDAVAGLIAGGASQPLTITQDVTMNNFLTTLSISIYRNPEEPTNTFDATRDFSPSLDDVFF</sequence>
<dbReference type="AlphaFoldDB" id="A0A2H3B487"/>
<dbReference type="EMBL" id="KZ293457">
    <property type="protein sequence ID" value="PBK63684.1"/>
    <property type="molecule type" value="Genomic_DNA"/>
</dbReference>
<reference evidence="2" key="1">
    <citation type="journal article" date="2017" name="Nat. Ecol. Evol.">
        <title>Genome expansion and lineage-specific genetic innovations in the forest pathogenic fungi Armillaria.</title>
        <authorList>
            <person name="Sipos G."/>
            <person name="Prasanna A.N."/>
            <person name="Walter M.C."/>
            <person name="O'Connor E."/>
            <person name="Balint B."/>
            <person name="Krizsan K."/>
            <person name="Kiss B."/>
            <person name="Hess J."/>
            <person name="Varga T."/>
            <person name="Slot J."/>
            <person name="Riley R."/>
            <person name="Boka B."/>
            <person name="Rigling D."/>
            <person name="Barry K."/>
            <person name="Lee J."/>
            <person name="Mihaltcheva S."/>
            <person name="LaButti K."/>
            <person name="Lipzen A."/>
            <person name="Waldron R."/>
            <person name="Moloney N.M."/>
            <person name="Sperisen C."/>
            <person name="Kredics L."/>
            <person name="Vagvoelgyi C."/>
            <person name="Patrignani A."/>
            <person name="Fitzpatrick D."/>
            <person name="Nagy I."/>
            <person name="Doyle S."/>
            <person name="Anderson J.B."/>
            <person name="Grigoriev I.V."/>
            <person name="Gueldener U."/>
            <person name="Muensterkoetter M."/>
            <person name="Nagy L.G."/>
        </authorList>
    </citation>
    <scope>NUCLEOTIDE SEQUENCE [LARGE SCALE GENOMIC DNA]</scope>
    <source>
        <strain evidence="2">28-4</strain>
    </source>
</reference>
<accession>A0A2H3B487</accession>
<proteinExistence type="predicted"/>
<keyword evidence="2" id="KW-1185">Reference proteome</keyword>
<evidence type="ECO:0000313" key="1">
    <source>
        <dbReference type="EMBL" id="PBK63684.1"/>
    </source>
</evidence>
<gene>
    <name evidence="1" type="ORF">ARMSODRAFT_1023877</name>
</gene>